<proteinExistence type="predicted"/>
<reference evidence="13" key="1">
    <citation type="journal article" date="2013" name="Genome Announc.">
        <title>Genome sequence of the basidiomycetous yeast Pseudozyma antarctica T-34, a producer of the glycolipid biosurfactants mannosylerythritol lipids.</title>
        <authorList>
            <person name="Morita T."/>
            <person name="Koike H."/>
            <person name="Koyama Y."/>
            <person name="Hagiwara H."/>
            <person name="Ito E."/>
            <person name="Fukuoka T."/>
            <person name="Imura T."/>
            <person name="Machida M."/>
            <person name="Kitamoto D."/>
        </authorList>
    </citation>
    <scope>NUCLEOTIDE SEQUENCE [LARGE SCALE GENOMIC DNA]</scope>
    <source>
        <strain evidence="13">T-34</strain>
    </source>
</reference>
<evidence type="ECO:0000256" key="5">
    <source>
        <dbReference type="ARBA" id="ARBA00022833"/>
    </source>
</evidence>
<feature type="compositionally biased region" description="Low complexity" evidence="10">
    <location>
        <begin position="136"/>
        <end position="154"/>
    </location>
</feature>
<dbReference type="GO" id="GO:0000981">
    <property type="term" value="F:DNA-binding transcription factor activity, RNA polymerase II-specific"/>
    <property type="evidence" value="ECO:0007669"/>
    <property type="project" value="TreeGrafter"/>
</dbReference>
<keyword evidence="7" id="KW-0804">Transcription</keyword>
<feature type="compositionally biased region" description="Basic and acidic residues" evidence="10">
    <location>
        <begin position="406"/>
        <end position="415"/>
    </location>
</feature>
<evidence type="ECO:0000256" key="10">
    <source>
        <dbReference type="SAM" id="MobiDB-lite"/>
    </source>
</evidence>
<feature type="compositionally biased region" description="Low complexity" evidence="10">
    <location>
        <begin position="14"/>
        <end position="24"/>
    </location>
</feature>
<dbReference type="PANTHER" id="PTHR14003">
    <property type="entry name" value="TRANSCRIPTIONAL REPRESSOR PROTEIN YY"/>
    <property type="match status" value="1"/>
</dbReference>
<gene>
    <name evidence="12" type="ORF">PANT_9d00270</name>
</gene>
<keyword evidence="4 9" id="KW-0863">Zinc-finger</keyword>
<dbReference type="PROSITE" id="PS00028">
    <property type="entry name" value="ZINC_FINGER_C2H2_1"/>
    <property type="match status" value="2"/>
</dbReference>
<protein>
    <submittedName>
        <fullName evidence="12">FOG: Zn-finger</fullName>
    </submittedName>
</protein>
<feature type="compositionally biased region" description="Low complexity" evidence="10">
    <location>
        <begin position="33"/>
        <end position="44"/>
    </location>
</feature>
<name>M9MEU7_PSEA3</name>
<dbReference type="FunFam" id="3.30.160.60:FF:000060">
    <property type="entry name" value="zinc finger protein 436"/>
    <property type="match status" value="1"/>
</dbReference>
<feature type="compositionally biased region" description="Basic and acidic residues" evidence="10">
    <location>
        <begin position="91"/>
        <end position="101"/>
    </location>
</feature>
<evidence type="ECO:0000256" key="4">
    <source>
        <dbReference type="ARBA" id="ARBA00022771"/>
    </source>
</evidence>
<sequence length="931" mass="99079">MGPSGTRTGIPFPGAASASGTTSSSRDRSVPRSAADSASESGEAIDNRDMEVDTEPSAKRSNPAGAEVSTSLPSIKNLFGIERAEPLASVRRSDGLSEDGHSLGTATPSSPAGVPPAASSQSLDQRGSRGHASTNSFSEFQSGLSHSSSSSSLGPIRTRHSSNTGAGSYGRSGPLVPSTPPRHPGSSIHPFSPEDGGSRRRVDSRSRQAQALKGLILSPPSRRAPLDGEGPSSDMSAPAQRRSGHRPASSSSGSLSTLFSHISTASDPSPMLPPGYVPSAHTSEESVPHEGWGAASARSETTSPRTSWHSRSSTLESGEAAYKMMGGDRPSGSLLPPFREAHGQQGESSRFSPEQHFSSLSRHRSLRTPGSSADLPGPPHQPPHRPRARTLTHTDRPIAPLPNSDDPARRQRLEAASELLRMGQQRGDEPANAGGGRMYSHKHSLSMQERAPLPMELYENPSVTRGHRPKSHSMSGQEPYDPEMQAHYGPPGMSAPGMGAPPFERGGPPPGPGAFDSFHPRRGRGAGDEAPRPGGAGWVFPRRPMPSEAEAQRNAFQQQMMRGQSLASVPDGIISAQHGGAFGGVRAAPSTTGTIASGQAKYECAWCGKRFSRPSSLKIHHHSHTGEKPFVCNEPGCGRSFSVQSNLRRHQKCHAPGGDQSEMDASRQQQGPMHGRGDEAYWARGPPPPAASGSRMSPIGGGNAGWHPMYGPGPAHGHGPPPPQSLPHGHAYGGGHPPPGAPGGPMPMQMAMQMPMHMQMQVKDHPPLSRSAYEPGSRSMNTWTELRREMGPPGYMREYDRGAGPEAYDVARSPRRFTQMQDRRLSESEEEEEEEEEDELRYEQESVGSRRSANMEPFDSRLHRAEHSPTKESASAGGSSEEEGDTTVTMKSGPRARSATTTSTTSGLRVGFNSLLNPEERRGDGRVKEEG</sequence>
<feature type="compositionally biased region" description="Polar residues" evidence="10">
    <location>
        <begin position="121"/>
        <end position="135"/>
    </location>
</feature>
<dbReference type="GO" id="GO:0000785">
    <property type="term" value="C:chromatin"/>
    <property type="evidence" value="ECO:0007669"/>
    <property type="project" value="TreeGrafter"/>
</dbReference>
<feature type="compositionally biased region" description="Low complexity" evidence="10">
    <location>
        <begin position="246"/>
        <end position="263"/>
    </location>
</feature>
<feature type="compositionally biased region" description="Basic and acidic residues" evidence="10">
    <location>
        <begin position="918"/>
        <end position="931"/>
    </location>
</feature>
<dbReference type="EMBL" id="DF196775">
    <property type="protein sequence ID" value="GAC73792.1"/>
    <property type="molecule type" value="Genomic_DNA"/>
</dbReference>
<dbReference type="GO" id="GO:0008270">
    <property type="term" value="F:zinc ion binding"/>
    <property type="evidence" value="ECO:0007669"/>
    <property type="project" value="UniProtKB-KW"/>
</dbReference>
<dbReference type="SMART" id="SM00355">
    <property type="entry name" value="ZnF_C2H2"/>
    <property type="match status" value="2"/>
</dbReference>
<dbReference type="SUPFAM" id="SSF57667">
    <property type="entry name" value="beta-beta-alpha zinc fingers"/>
    <property type="match status" value="1"/>
</dbReference>
<evidence type="ECO:0000256" key="2">
    <source>
        <dbReference type="ARBA" id="ARBA00022723"/>
    </source>
</evidence>
<dbReference type="OrthoDB" id="6077919at2759"/>
<comment type="subcellular location">
    <subcellularLocation>
        <location evidence="1">Nucleus</location>
    </subcellularLocation>
</comment>
<feature type="compositionally biased region" description="Polar residues" evidence="10">
    <location>
        <begin position="345"/>
        <end position="357"/>
    </location>
</feature>
<evidence type="ECO:0000256" key="7">
    <source>
        <dbReference type="ARBA" id="ARBA00023163"/>
    </source>
</evidence>
<feature type="compositionally biased region" description="Low complexity" evidence="10">
    <location>
        <begin position="707"/>
        <end position="718"/>
    </location>
</feature>
<dbReference type="InterPro" id="IPR036236">
    <property type="entry name" value="Znf_C2H2_sf"/>
</dbReference>
<dbReference type="Gene3D" id="3.30.160.60">
    <property type="entry name" value="Classic Zinc Finger"/>
    <property type="match status" value="2"/>
</dbReference>
<keyword evidence="6" id="KW-0805">Transcription regulation</keyword>
<feature type="region of interest" description="Disordered" evidence="10">
    <location>
        <begin position="505"/>
        <end position="536"/>
    </location>
</feature>
<keyword evidence="5" id="KW-0862">Zinc</keyword>
<feature type="region of interest" description="Disordered" evidence="10">
    <location>
        <begin position="766"/>
        <end position="931"/>
    </location>
</feature>
<evidence type="ECO:0000256" key="8">
    <source>
        <dbReference type="ARBA" id="ARBA00023242"/>
    </source>
</evidence>
<dbReference type="GO" id="GO:0005667">
    <property type="term" value="C:transcription regulator complex"/>
    <property type="evidence" value="ECO:0007669"/>
    <property type="project" value="TreeGrafter"/>
</dbReference>
<evidence type="ECO:0000313" key="13">
    <source>
        <dbReference type="Proteomes" id="UP000011976"/>
    </source>
</evidence>
<dbReference type="PANTHER" id="PTHR14003:SF19">
    <property type="entry name" value="YY2 TRANSCRIPTION FACTOR"/>
    <property type="match status" value="1"/>
</dbReference>
<dbReference type="Proteomes" id="UP000011976">
    <property type="component" value="Unassembled WGS sequence"/>
</dbReference>
<evidence type="ECO:0000313" key="12">
    <source>
        <dbReference type="EMBL" id="GAC73792.1"/>
    </source>
</evidence>
<dbReference type="GO" id="GO:0000978">
    <property type="term" value="F:RNA polymerase II cis-regulatory region sequence-specific DNA binding"/>
    <property type="evidence" value="ECO:0007669"/>
    <property type="project" value="TreeGrafter"/>
</dbReference>
<dbReference type="InterPro" id="IPR013087">
    <property type="entry name" value="Znf_C2H2_type"/>
</dbReference>
<accession>M9MEU7</accession>
<evidence type="ECO:0000256" key="6">
    <source>
        <dbReference type="ARBA" id="ARBA00023015"/>
    </source>
</evidence>
<dbReference type="GO" id="GO:0031519">
    <property type="term" value="C:PcG protein complex"/>
    <property type="evidence" value="ECO:0007669"/>
    <property type="project" value="TreeGrafter"/>
</dbReference>
<evidence type="ECO:0000256" key="9">
    <source>
        <dbReference type="PROSITE-ProRule" id="PRU00042"/>
    </source>
</evidence>
<feature type="region of interest" description="Disordered" evidence="10">
    <location>
        <begin position="1"/>
        <end position="447"/>
    </location>
</feature>
<keyword evidence="8" id="KW-0539">Nucleus</keyword>
<dbReference type="FunFam" id="3.30.160.60:FF:000358">
    <property type="entry name" value="zinc finger protein 24"/>
    <property type="match status" value="1"/>
</dbReference>
<dbReference type="STRING" id="1151754.M9MEU7"/>
<feature type="compositionally biased region" description="Low complexity" evidence="10">
    <location>
        <begin position="895"/>
        <end position="906"/>
    </location>
</feature>
<feature type="compositionally biased region" description="Acidic residues" evidence="10">
    <location>
        <begin position="828"/>
        <end position="840"/>
    </location>
</feature>
<feature type="domain" description="C2H2-type" evidence="11">
    <location>
        <begin position="602"/>
        <end position="629"/>
    </location>
</feature>
<feature type="compositionally biased region" description="Polar residues" evidence="10">
    <location>
        <begin position="298"/>
        <end position="316"/>
    </location>
</feature>
<feature type="compositionally biased region" description="Basic and acidic residues" evidence="10">
    <location>
        <begin position="196"/>
        <end position="206"/>
    </location>
</feature>
<feature type="compositionally biased region" description="Pro residues" evidence="10">
    <location>
        <begin position="736"/>
        <end position="745"/>
    </location>
</feature>
<keyword evidence="2" id="KW-0479">Metal-binding</keyword>
<feature type="compositionally biased region" description="Low complexity" evidence="10">
    <location>
        <begin position="106"/>
        <end position="120"/>
    </location>
</feature>
<dbReference type="AlphaFoldDB" id="M9MEU7"/>
<evidence type="ECO:0000256" key="1">
    <source>
        <dbReference type="ARBA" id="ARBA00004123"/>
    </source>
</evidence>
<evidence type="ECO:0000256" key="3">
    <source>
        <dbReference type="ARBA" id="ARBA00022737"/>
    </source>
</evidence>
<organism evidence="12 13">
    <name type="scientific">Pseudozyma antarctica (strain T-34)</name>
    <name type="common">Yeast</name>
    <name type="synonym">Candida antarctica</name>
    <dbReference type="NCBI Taxonomy" id="1151754"/>
    <lineage>
        <taxon>Eukaryota</taxon>
        <taxon>Fungi</taxon>
        <taxon>Dikarya</taxon>
        <taxon>Basidiomycota</taxon>
        <taxon>Ustilaginomycotina</taxon>
        <taxon>Ustilaginomycetes</taxon>
        <taxon>Ustilaginales</taxon>
        <taxon>Ustilaginaceae</taxon>
        <taxon>Moesziomyces</taxon>
    </lineage>
</organism>
<feature type="domain" description="C2H2-type" evidence="11">
    <location>
        <begin position="630"/>
        <end position="655"/>
    </location>
</feature>
<evidence type="ECO:0000259" key="11">
    <source>
        <dbReference type="PROSITE" id="PS50157"/>
    </source>
</evidence>
<dbReference type="Pfam" id="PF00096">
    <property type="entry name" value="zf-C2H2"/>
    <property type="match status" value="2"/>
</dbReference>
<feature type="compositionally biased region" description="Basic and acidic residues" evidence="10">
    <location>
        <begin position="858"/>
        <end position="870"/>
    </location>
</feature>
<dbReference type="PROSITE" id="PS50157">
    <property type="entry name" value="ZINC_FINGER_C2H2_2"/>
    <property type="match status" value="2"/>
</dbReference>
<feature type="region of interest" description="Disordered" evidence="10">
    <location>
        <begin position="648"/>
        <end position="746"/>
    </location>
</feature>
<keyword evidence="3" id="KW-0677">Repeat</keyword>